<keyword evidence="1" id="KW-0472">Membrane</keyword>
<keyword evidence="1" id="KW-0812">Transmembrane</keyword>
<name>A0A5B8T805_LEULA</name>
<feature type="transmembrane region" description="Helical" evidence="1">
    <location>
        <begin position="30"/>
        <end position="53"/>
    </location>
</feature>
<reference evidence="3 4" key="1">
    <citation type="submission" date="2019-06" db="EMBL/GenBank/DDBJ databases">
        <title>Genome analyses of bacteria isolated from kimchi.</title>
        <authorList>
            <person name="Lee S."/>
            <person name="Ahn S."/>
            <person name="Roh S."/>
        </authorList>
    </citation>
    <scope>NUCLEOTIDE SEQUENCE [LARGE SCALE GENOMIC DNA]</scope>
    <source>
        <strain evidence="3 4">CBA3625</strain>
    </source>
</reference>
<accession>A0A5B8T805</accession>
<dbReference type="RefSeq" id="WP_010005652.1">
    <property type="nucleotide sequence ID" value="NZ_CP042387.1"/>
</dbReference>
<evidence type="ECO:0000313" key="5">
    <source>
        <dbReference type="Proteomes" id="UP000478636"/>
    </source>
</evidence>
<organism evidence="2 5">
    <name type="scientific">Leuconostoc lactis</name>
    <dbReference type="NCBI Taxonomy" id="1246"/>
    <lineage>
        <taxon>Bacteria</taxon>
        <taxon>Bacillati</taxon>
        <taxon>Bacillota</taxon>
        <taxon>Bacilli</taxon>
        <taxon>Lactobacillales</taxon>
        <taxon>Lactobacillaceae</taxon>
        <taxon>Leuconostoc</taxon>
    </lineage>
</organism>
<evidence type="ECO:0000313" key="4">
    <source>
        <dbReference type="Proteomes" id="UP000321298"/>
    </source>
</evidence>
<dbReference type="EMBL" id="WSZI01000013">
    <property type="protein sequence ID" value="MWN21238.1"/>
    <property type="molecule type" value="Genomic_DNA"/>
</dbReference>
<keyword evidence="4" id="KW-1185">Reference proteome</keyword>
<dbReference type="Proteomes" id="UP000478636">
    <property type="component" value="Unassembled WGS sequence"/>
</dbReference>
<dbReference type="GeneID" id="66531984"/>
<dbReference type="STRING" id="1246.BCR17_07540"/>
<evidence type="ECO:0000256" key="1">
    <source>
        <dbReference type="SAM" id="Phobius"/>
    </source>
</evidence>
<gene>
    <name evidence="3" type="ORF">FGL83_07205</name>
    <name evidence="2" type="ORF">GQS40_06075</name>
</gene>
<keyword evidence="1" id="KW-1133">Transmembrane helix</keyword>
<protein>
    <submittedName>
        <fullName evidence="2">GTP-binding protein</fullName>
    </submittedName>
</protein>
<evidence type="ECO:0000313" key="3">
    <source>
        <dbReference type="EMBL" id="QEA44474.1"/>
    </source>
</evidence>
<dbReference type="AlphaFoldDB" id="A0A5B8T805"/>
<dbReference type="EMBL" id="CP042387">
    <property type="protein sequence ID" value="QEA44474.1"/>
    <property type="molecule type" value="Genomic_DNA"/>
</dbReference>
<sequence>MPEETKDYPKSRMAKYWGGAQKTFVQRYRVIIVTVSVLVMLGVVGFAIARIGFNYDGVSQATRQKLAKKEATTALSFGLTGQASAPNVKDVVHLTPAAWQKEITTSIQQALNHGDAVADQVDFDGKTYHKSEVMAALSRHYLATLQHDRHYRINQITFDRYHNATVSYTVVPIDLPAAQKKVRDYVDGELNKKADDVHKLSEPQLRLVAYAMVSDNWQNVLQNQLPTAKPIQAKMTLLYTGRWLHGDYQVSKETLNNILNTGLAE</sequence>
<proteinExistence type="predicted"/>
<reference evidence="2 5" key="2">
    <citation type="submission" date="2019-12" db="EMBL/GenBank/DDBJ databases">
        <title>Complete genome sequence of Leuconostoc lactis strain AVN1 provides insights into metabolic potential.</title>
        <authorList>
            <person name="Besrour N."/>
            <person name="Najjari A."/>
            <person name="Fhoula I."/>
            <person name="Jaballah S."/>
            <person name="Klibi N."/>
            <person name="Ouzari H.I."/>
        </authorList>
    </citation>
    <scope>NUCLEOTIDE SEQUENCE [LARGE SCALE GENOMIC DNA]</scope>
    <source>
        <strain evidence="2 5">AVN1</strain>
    </source>
</reference>
<evidence type="ECO:0000313" key="2">
    <source>
        <dbReference type="EMBL" id="MWN21238.1"/>
    </source>
</evidence>
<dbReference type="Proteomes" id="UP000321298">
    <property type="component" value="Chromosome"/>
</dbReference>